<protein>
    <submittedName>
        <fullName evidence="2">LITAF domain-containing protein</fullName>
    </submittedName>
</protein>
<name>A0AC35FZR8_9BILA</name>
<reference evidence="2" key="1">
    <citation type="submission" date="2022-11" db="UniProtKB">
        <authorList>
            <consortium name="WormBaseParasite"/>
        </authorList>
    </citation>
    <scope>IDENTIFICATION</scope>
</reference>
<evidence type="ECO:0000313" key="1">
    <source>
        <dbReference type="Proteomes" id="UP000887580"/>
    </source>
</evidence>
<proteinExistence type="predicted"/>
<dbReference type="WBParaSite" id="PS1159_v2.g22408.t1">
    <property type="protein sequence ID" value="PS1159_v2.g22408.t1"/>
    <property type="gene ID" value="PS1159_v2.g22408"/>
</dbReference>
<evidence type="ECO:0000313" key="2">
    <source>
        <dbReference type="WBParaSite" id="PS1159_v2.g22408.t1"/>
    </source>
</evidence>
<accession>A0AC35FZR8</accession>
<organism evidence="1 2">
    <name type="scientific">Panagrolaimus sp. PS1159</name>
    <dbReference type="NCBI Taxonomy" id="55785"/>
    <lineage>
        <taxon>Eukaryota</taxon>
        <taxon>Metazoa</taxon>
        <taxon>Ecdysozoa</taxon>
        <taxon>Nematoda</taxon>
        <taxon>Chromadorea</taxon>
        <taxon>Rhabditida</taxon>
        <taxon>Tylenchina</taxon>
        <taxon>Panagrolaimomorpha</taxon>
        <taxon>Panagrolaimoidea</taxon>
        <taxon>Panagrolaimidae</taxon>
        <taxon>Panagrolaimus</taxon>
    </lineage>
</organism>
<sequence>MADAPPPYDDVKSSIYPDASSVPQPQSYQPQTQNFGHPPQNPSMNTPQPTNQYPPQNHPPQNVVYVAETLNFGPRPAQLTCPHCHQQIQTRVDYTSGLLAWLICGGCVLFGCVLGCCLIPFCMDDCKDAEHTCPACKSYLGSYKRIG</sequence>
<dbReference type="Proteomes" id="UP000887580">
    <property type="component" value="Unplaced"/>
</dbReference>